<dbReference type="InterPro" id="IPR000620">
    <property type="entry name" value="EamA_dom"/>
</dbReference>
<keyword evidence="1" id="KW-0812">Transmembrane</keyword>
<dbReference type="Proteomes" id="UP000176303">
    <property type="component" value="Unassembled WGS sequence"/>
</dbReference>
<feature type="transmembrane region" description="Helical" evidence="1">
    <location>
        <begin position="121"/>
        <end position="139"/>
    </location>
</feature>
<keyword evidence="1" id="KW-1133">Transmembrane helix</keyword>
<name>A0A1F7U293_9BACT</name>
<comment type="caution">
    <text evidence="3">The sequence shown here is derived from an EMBL/GenBank/DDBJ whole genome shotgun (WGS) entry which is preliminary data.</text>
</comment>
<feature type="transmembrane region" description="Helical" evidence="1">
    <location>
        <begin position="95"/>
        <end position="115"/>
    </location>
</feature>
<keyword evidence="1" id="KW-0472">Membrane</keyword>
<dbReference type="SUPFAM" id="SSF103481">
    <property type="entry name" value="Multidrug resistance efflux transporter EmrE"/>
    <property type="match status" value="1"/>
</dbReference>
<feature type="transmembrane region" description="Helical" evidence="1">
    <location>
        <begin position="66"/>
        <end position="83"/>
    </location>
</feature>
<dbReference type="Gene3D" id="1.10.3730.20">
    <property type="match status" value="1"/>
</dbReference>
<dbReference type="GO" id="GO:0016020">
    <property type="term" value="C:membrane"/>
    <property type="evidence" value="ECO:0007669"/>
    <property type="project" value="InterPro"/>
</dbReference>
<gene>
    <name evidence="3" type="ORF">A3D72_01020</name>
</gene>
<organism evidence="3 4">
    <name type="scientific">Candidatus Uhrbacteria bacterium RIFCSPHIGHO2_02_FULL_57_19</name>
    <dbReference type="NCBI Taxonomy" id="1802391"/>
    <lineage>
        <taxon>Bacteria</taxon>
        <taxon>Candidatus Uhriibacteriota</taxon>
    </lineage>
</organism>
<protein>
    <recommendedName>
        <fullName evidence="2">EamA domain-containing protein</fullName>
    </recommendedName>
</protein>
<evidence type="ECO:0000313" key="4">
    <source>
        <dbReference type="Proteomes" id="UP000176303"/>
    </source>
</evidence>
<evidence type="ECO:0000313" key="3">
    <source>
        <dbReference type="EMBL" id="OGL72400.1"/>
    </source>
</evidence>
<dbReference type="InterPro" id="IPR037185">
    <property type="entry name" value="EmrE-like"/>
</dbReference>
<evidence type="ECO:0000259" key="2">
    <source>
        <dbReference type="Pfam" id="PF00892"/>
    </source>
</evidence>
<dbReference type="AlphaFoldDB" id="A0A1F7U293"/>
<feature type="transmembrane region" description="Helical" evidence="1">
    <location>
        <begin position="6"/>
        <end position="23"/>
    </location>
</feature>
<reference evidence="3 4" key="1">
    <citation type="journal article" date="2016" name="Nat. Commun.">
        <title>Thousands of microbial genomes shed light on interconnected biogeochemical processes in an aquifer system.</title>
        <authorList>
            <person name="Anantharaman K."/>
            <person name="Brown C.T."/>
            <person name="Hug L.A."/>
            <person name="Sharon I."/>
            <person name="Castelle C.J."/>
            <person name="Probst A.J."/>
            <person name="Thomas B.C."/>
            <person name="Singh A."/>
            <person name="Wilkins M.J."/>
            <person name="Karaoz U."/>
            <person name="Brodie E.L."/>
            <person name="Williams K.H."/>
            <person name="Hubbard S.S."/>
            <person name="Banfield J.F."/>
        </authorList>
    </citation>
    <scope>NUCLEOTIDE SEQUENCE [LARGE SCALE GENOMIC DNA]</scope>
</reference>
<feature type="transmembrane region" description="Helical" evidence="1">
    <location>
        <begin position="205"/>
        <end position="224"/>
    </location>
</feature>
<dbReference type="EMBL" id="MGDZ01000064">
    <property type="protein sequence ID" value="OGL72400.1"/>
    <property type="molecule type" value="Genomic_DNA"/>
</dbReference>
<dbReference type="STRING" id="1802391.A3D72_01020"/>
<accession>A0A1F7U293</accession>
<dbReference type="Pfam" id="PF00892">
    <property type="entry name" value="EamA"/>
    <property type="match status" value="1"/>
</dbReference>
<sequence length="311" mass="33502">MTFLAFALVAVGAVFLALYGVMCRREQAGDWKNRTSALVALSQGGAAVLFFGVSLATGGPRIEHGFLLPMLATGFLNIGIMYAKMRARALEDVSLVAPIDSTTPAIVIVTSMIILGEYPTTLGWIGIWLMVVGTYVLNIQDVRQKLVEKMTGDVSGWKRQARIWFAPFLALGRSKGVRWAFFAAMTATVSLNYDGLVARRADIGFGFGCVMSIAAAGNLIVAMARREFNGAKIGAILKKTAILSLSFGTAIYISSIAYRLTIVPYVGTMKRLQIPITIILAYFILGERKSFRERLAGGVIMTGGAVLIVLG</sequence>
<evidence type="ECO:0000256" key="1">
    <source>
        <dbReference type="SAM" id="Phobius"/>
    </source>
</evidence>
<feature type="domain" description="EamA" evidence="2">
    <location>
        <begin position="7"/>
        <end position="138"/>
    </location>
</feature>
<feature type="transmembrane region" description="Helical" evidence="1">
    <location>
        <begin position="236"/>
        <end position="256"/>
    </location>
</feature>
<feature type="transmembrane region" description="Helical" evidence="1">
    <location>
        <begin position="35"/>
        <end position="54"/>
    </location>
</feature>
<proteinExistence type="predicted"/>